<dbReference type="FunFam" id="1.25.40.10:FF:000113">
    <property type="entry name" value="Peptidylprolyl isomerase"/>
    <property type="match status" value="1"/>
</dbReference>
<dbReference type="GO" id="GO:0043066">
    <property type="term" value="P:negative regulation of apoptotic process"/>
    <property type="evidence" value="ECO:0007669"/>
    <property type="project" value="TreeGrafter"/>
</dbReference>
<proteinExistence type="predicted"/>
<dbReference type="PROSITE" id="PS50005">
    <property type="entry name" value="TPR"/>
    <property type="match status" value="1"/>
</dbReference>
<evidence type="ECO:0000313" key="6">
    <source>
        <dbReference type="Ensembl" id="ENSCANP00000036443.1"/>
    </source>
</evidence>
<protein>
    <recommendedName>
        <fullName evidence="5">PPIase FKBP-type domain-containing protein</fullName>
    </recommendedName>
</protein>
<dbReference type="Proteomes" id="UP000233080">
    <property type="component" value="Unassembled WGS sequence"/>
</dbReference>
<dbReference type="GO" id="GO:0044183">
    <property type="term" value="F:protein folding chaperone"/>
    <property type="evidence" value="ECO:0007669"/>
    <property type="project" value="TreeGrafter"/>
</dbReference>
<dbReference type="GO" id="GO:0003755">
    <property type="term" value="F:peptidyl-prolyl cis-trans isomerase activity"/>
    <property type="evidence" value="ECO:0007669"/>
    <property type="project" value="InterPro"/>
</dbReference>
<accession>A0A2K5K5Q6</accession>
<evidence type="ECO:0000256" key="3">
    <source>
        <dbReference type="PROSITE-ProRule" id="PRU00339"/>
    </source>
</evidence>
<dbReference type="OMA" id="KWECGSA"/>
<evidence type="ECO:0000256" key="2">
    <source>
        <dbReference type="ARBA" id="ARBA00022803"/>
    </source>
</evidence>
<dbReference type="GO" id="GO:0012505">
    <property type="term" value="C:endomembrane system"/>
    <property type="evidence" value="ECO:0007669"/>
    <property type="project" value="TreeGrafter"/>
</dbReference>
<keyword evidence="2 3" id="KW-0802">TPR repeat</keyword>
<dbReference type="AlphaFoldDB" id="A0A2K5K5Q6"/>
<evidence type="ECO:0000259" key="5">
    <source>
        <dbReference type="Pfam" id="PF00254"/>
    </source>
</evidence>
<dbReference type="InterPro" id="IPR019734">
    <property type="entry name" value="TPR_rpt"/>
</dbReference>
<dbReference type="GO" id="GO:0005829">
    <property type="term" value="C:cytosol"/>
    <property type="evidence" value="ECO:0007669"/>
    <property type="project" value="TreeGrafter"/>
</dbReference>
<sequence length="356" mass="39308">MASCAEPSEPSAPDFEVLDGVENAEGKEEEEEEDDLRELPLLKDMGQPLVEETEQPGTLAREFLTAMEPEPAPSPAPEEWKKMLVPGPPGLSRPVRGQMVTVHLQTSRENGMWVQEEPELVFTLSVCGVIQALDLSVLLMDVGETAMVTEPIHPPHAALCLEVTPKMAVDWPDLEMLIGQECVALANQKWECGSAHYQWADFVLATNSYDFAIKTITSSAKVDMMFEEEEQLLQLRVRCLNNLVASQVRLDHYCAHHLDNIKAVFHKGKILPQQGEYSEAIPILRAVLKLEPSNKTIHAELSKLVKKHGAQRSMETALYQKMLGNPSRAPARVPGSAHGSGYLGQLLLPVVIPATN</sequence>
<name>A0A2K5K5Q6_COLAP</name>
<dbReference type="InterPro" id="IPR001179">
    <property type="entry name" value="PPIase_FKBP_dom"/>
</dbReference>
<evidence type="ECO:0000256" key="1">
    <source>
        <dbReference type="ARBA" id="ARBA00022737"/>
    </source>
</evidence>
<dbReference type="GO" id="GO:0005740">
    <property type="term" value="C:mitochondrial envelope"/>
    <property type="evidence" value="ECO:0007669"/>
    <property type="project" value="TreeGrafter"/>
</dbReference>
<evidence type="ECO:0000256" key="4">
    <source>
        <dbReference type="SAM" id="MobiDB-lite"/>
    </source>
</evidence>
<feature type="domain" description="PPIase FKBP-type" evidence="5">
    <location>
        <begin position="93"/>
        <end position="151"/>
    </location>
</feature>
<dbReference type="PANTHER" id="PTHR46512">
    <property type="entry name" value="PEPTIDYLPROLYL ISOMERASE"/>
    <property type="match status" value="1"/>
</dbReference>
<dbReference type="InterPro" id="IPR011990">
    <property type="entry name" value="TPR-like_helical_dom_sf"/>
</dbReference>
<dbReference type="STRING" id="336983.ENSCANP00000036443"/>
<dbReference type="SUPFAM" id="SSF48452">
    <property type="entry name" value="TPR-like"/>
    <property type="match status" value="1"/>
</dbReference>
<dbReference type="Gene3D" id="1.25.40.10">
    <property type="entry name" value="Tetratricopeptide repeat domain"/>
    <property type="match status" value="1"/>
</dbReference>
<keyword evidence="1" id="KW-0677">Repeat</keyword>
<dbReference type="PANTHER" id="PTHR46512:SF3">
    <property type="entry name" value="PEPTIDYL-PROLYL CIS-TRANS ISOMERASE FKBP8"/>
    <property type="match status" value="1"/>
</dbReference>
<dbReference type="GO" id="GO:0016020">
    <property type="term" value="C:membrane"/>
    <property type="evidence" value="ECO:0007669"/>
    <property type="project" value="TreeGrafter"/>
</dbReference>
<reference evidence="6" key="2">
    <citation type="submission" date="2025-09" db="UniProtKB">
        <authorList>
            <consortium name="Ensembl"/>
        </authorList>
    </citation>
    <scope>IDENTIFICATION</scope>
</reference>
<evidence type="ECO:0000313" key="7">
    <source>
        <dbReference type="Proteomes" id="UP000233080"/>
    </source>
</evidence>
<reference evidence="6" key="1">
    <citation type="submission" date="2025-08" db="UniProtKB">
        <authorList>
            <consortium name="Ensembl"/>
        </authorList>
    </citation>
    <scope>IDENTIFICATION</scope>
</reference>
<dbReference type="Ensembl" id="ENSCANT00000059692.1">
    <property type="protein sequence ID" value="ENSCANP00000036443.1"/>
    <property type="gene ID" value="ENSCANG00000041908.1"/>
</dbReference>
<dbReference type="Pfam" id="PF00254">
    <property type="entry name" value="FKBP_C"/>
    <property type="match status" value="1"/>
</dbReference>
<feature type="compositionally biased region" description="Acidic residues" evidence="4">
    <location>
        <begin position="27"/>
        <end position="36"/>
    </location>
</feature>
<feature type="region of interest" description="Disordered" evidence="4">
    <location>
        <begin position="1"/>
        <end position="49"/>
    </location>
</feature>
<dbReference type="InterPro" id="IPR046357">
    <property type="entry name" value="PPIase_dom_sf"/>
</dbReference>
<keyword evidence="7" id="KW-1185">Reference proteome</keyword>
<dbReference type="InterPro" id="IPR050754">
    <property type="entry name" value="FKBP4/5/8-like"/>
</dbReference>
<feature type="repeat" description="TPR" evidence="3">
    <location>
        <begin position="261"/>
        <end position="294"/>
    </location>
</feature>
<dbReference type="Gene3D" id="3.10.50.40">
    <property type="match status" value="1"/>
</dbReference>
<dbReference type="SUPFAM" id="SSF54534">
    <property type="entry name" value="FKBP-like"/>
    <property type="match status" value="1"/>
</dbReference>
<organism evidence="6 7">
    <name type="scientific">Colobus angolensis palliatus</name>
    <name type="common">Peters' Angolan colobus</name>
    <dbReference type="NCBI Taxonomy" id="336983"/>
    <lineage>
        <taxon>Eukaryota</taxon>
        <taxon>Metazoa</taxon>
        <taxon>Chordata</taxon>
        <taxon>Craniata</taxon>
        <taxon>Vertebrata</taxon>
        <taxon>Euteleostomi</taxon>
        <taxon>Mammalia</taxon>
        <taxon>Eutheria</taxon>
        <taxon>Euarchontoglires</taxon>
        <taxon>Primates</taxon>
        <taxon>Haplorrhini</taxon>
        <taxon>Catarrhini</taxon>
        <taxon>Cercopithecidae</taxon>
        <taxon>Colobinae</taxon>
        <taxon>Colobus</taxon>
    </lineage>
</organism>